<dbReference type="EMBL" id="JBHFNQ010000206">
    <property type="protein sequence ID" value="MFB2880624.1"/>
    <property type="molecule type" value="Genomic_DNA"/>
</dbReference>
<name>A0ABV4XCU8_9CYAN</name>
<dbReference type="Proteomes" id="UP001576774">
    <property type="component" value="Unassembled WGS sequence"/>
</dbReference>
<keyword evidence="3" id="KW-1185">Reference proteome</keyword>
<reference evidence="2 3" key="1">
    <citation type="submission" date="2024-09" db="EMBL/GenBank/DDBJ databases">
        <title>Floridaenema gen nov. (Aerosakkonemataceae, Aerosakkonematales ord. nov., Cyanobacteria) from benthic tropical and subtropical fresh waters, with the description of four new species.</title>
        <authorList>
            <person name="Moretto J.A."/>
            <person name="Berthold D.E."/>
            <person name="Lefler F.W."/>
            <person name="Huang I.-S."/>
            <person name="Laughinghouse H. IV."/>
        </authorList>
    </citation>
    <scope>NUCLEOTIDE SEQUENCE [LARGE SCALE GENOMIC DNA]</scope>
    <source>
        <strain evidence="2 3">BLCC-F46</strain>
    </source>
</reference>
<sequence length="140" mass="15918">MPTNQSNNTQKSTADRLKSTRDKLIRKIKATLKTATPEEILEVWMLTKQQELKRTTPNLSTQQIETVVKSLILELGYDIITTSSDESETNDLDEDNDTFVDDEDVDDEDDLSEELPVPKQQVSALKKVEKLRASTRNGKH</sequence>
<evidence type="ECO:0000313" key="2">
    <source>
        <dbReference type="EMBL" id="MFB2880624.1"/>
    </source>
</evidence>
<evidence type="ECO:0000313" key="3">
    <source>
        <dbReference type="Proteomes" id="UP001576774"/>
    </source>
</evidence>
<feature type="compositionally biased region" description="Acidic residues" evidence="1">
    <location>
        <begin position="85"/>
        <end position="113"/>
    </location>
</feature>
<comment type="caution">
    <text evidence="2">The sequence shown here is derived from an EMBL/GenBank/DDBJ whole genome shotgun (WGS) entry which is preliminary data.</text>
</comment>
<dbReference type="RefSeq" id="WP_413273633.1">
    <property type="nucleotide sequence ID" value="NZ_JBHFNQ010000206.1"/>
</dbReference>
<proteinExistence type="predicted"/>
<protein>
    <submittedName>
        <fullName evidence="2">Uncharacterized protein</fullName>
    </submittedName>
</protein>
<accession>A0ABV4XCU8</accession>
<gene>
    <name evidence="2" type="ORF">ACE1CC_27565</name>
</gene>
<organism evidence="2 3">
    <name type="scientific">Floridaenema aerugineum BLCC-F46</name>
    <dbReference type="NCBI Taxonomy" id="3153654"/>
    <lineage>
        <taxon>Bacteria</taxon>
        <taxon>Bacillati</taxon>
        <taxon>Cyanobacteriota</taxon>
        <taxon>Cyanophyceae</taxon>
        <taxon>Oscillatoriophycideae</taxon>
        <taxon>Aerosakkonematales</taxon>
        <taxon>Aerosakkonemataceae</taxon>
        <taxon>Floridanema</taxon>
        <taxon>Floridanema aerugineum</taxon>
    </lineage>
</organism>
<feature type="region of interest" description="Disordered" evidence="1">
    <location>
        <begin position="83"/>
        <end position="140"/>
    </location>
</feature>
<evidence type="ECO:0000256" key="1">
    <source>
        <dbReference type="SAM" id="MobiDB-lite"/>
    </source>
</evidence>